<dbReference type="EMBL" id="DNAN01000331">
    <property type="protein sequence ID" value="HAW75934.1"/>
    <property type="molecule type" value="Genomic_DNA"/>
</dbReference>
<dbReference type="Proteomes" id="UP000263517">
    <property type="component" value="Unassembled WGS sequence"/>
</dbReference>
<proteinExistence type="predicted"/>
<reference evidence="2 3" key="1">
    <citation type="journal article" date="2018" name="Nat. Biotechnol.">
        <title>A standardized bacterial taxonomy based on genome phylogeny substantially revises the tree of life.</title>
        <authorList>
            <person name="Parks D.H."/>
            <person name="Chuvochina M."/>
            <person name="Waite D.W."/>
            <person name="Rinke C."/>
            <person name="Skarshewski A."/>
            <person name="Chaumeil P.A."/>
            <person name="Hugenholtz P."/>
        </authorList>
    </citation>
    <scope>NUCLEOTIDE SEQUENCE [LARGE SCALE GENOMIC DNA]</scope>
    <source>
        <strain evidence="2">UBA11978</strain>
    </source>
</reference>
<dbReference type="Pfam" id="PF18857">
    <property type="entry name" value="LPD38"/>
    <property type="match status" value="1"/>
</dbReference>
<comment type="caution">
    <text evidence="2">The sequence shown here is derived from an EMBL/GenBank/DDBJ whole genome shotgun (WGS) entry which is preliminary data.</text>
</comment>
<dbReference type="AlphaFoldDB" id="A0A350P3R7"/>
<sequence>VAKMMMRGSLMAGLTLLYYALVSDNEQYQEQTEVTRDNNWIIPTVWGVPIKLPIPFEVGILFKTIPETVAAATVGDKSSPEVRDTAIRAITSTFEINPLGIQAFGPFLEAALNYNSFTGRKIVPYYMDQTVTAGLQDRYGASEVAKIVGQFANISPLKIDHVMYGYTGTIGSYILDTVDTIWRSETVQGDTKAKMPAMQPYEYPIIKRFFGSKEGGGLREDAYDLYREVLTVRSTVNKLKKEGRREELERYLVGRESLLALKEPVYNIKKAMDKVRKQRDRIQRQNIDPETKRAMLDQLDQRLNQQLQVVPRLKKYADLPLIPSTFL</sequence>
<protein>
    <recommendedName>
        <fullName evidence="1">Large polyvalent protein associated domain-containing protein</fullName>
    </recommendedName>
</protein>
<evidence type="ECO:0000313" key="2">
    <source>
        <dbReference type="EMBL" id="HAW75934.1"/>
    </source>
</evidence>
<name>A0A350P3R7_9ALTE</name>
<gene>
    <name evidence="2" type="ORF">DCW74_09410</name>
</gene>
<dbReference type="InterPro" id="IPR040561">
    <property type="entry name" value="LPD38"/>
</dbReference>
<feature type="domain" description="Large polyvalent protein associated" evidence="1">
    <location>
        <begin position="26"/>
        <end position="205"/>
    </location>
</feature>
<feature type="non-terminal residue" evidence="2">
    <location>
        <position position="1"/>
    </location>
</feature>
<evidence type="ECO:0000259" key="1">
    <source>
        <dbReference type="Pfam" id="PF18857"/>
    </source>
</evidence>
<accession>A0A350P3R7</accession>
<evidence type="ECO:0000313" key="3">
    <source>
        <dbReference type="Proteomes" id="UP000263517"/>
    </source>
</evidence>
<organism evidence="2 3">
    <name type="scientific">Alteromonas australica</name>
    <dbReference type="NCBI Taxonomy" id="589873"/>
    <lineage>
        <taxon>Bacteria</taxon>
        <taxon>Pseudomonadati</taxon>
        <taxon>Pseudomonadota</taxon>
        <taxon>Gammaproteobacteria</taxon>
        <taxon>Alteromonadales</taxon>
        <taxon>Alteromonadaceae</taxon>
        <taxon>Alteromonas/Salinimonas group</taxon>
        <taxon>Alteromonas</taxon>
    </lineage>
</organism>